<dbReference type="HOGENOM" id="CLU_1240531_0_0_1"/>
<organism evidence="4 5">
    <name type="scientific">Piloderma croceum (strain F 1598)</name>
    <dbReference type="NCBI Taxonomy" id="765440"/>
    <lineage>
        <taxon>Eukaryota</taxon>
        <taxon>Fungi</taxon>
        <taxon>Dikarya</taxon>
        <taxon>Basidiomycota</taxon>
        <taxon>Agaricomycotina</taxon>
        <taxon>Agaricomycetes</taxon>
        <taxon>Agaricomycetidae</taxon>
        <taxon>Atheliales</taxon>
        <taxon>Atheliaceae</taxon>
        <taxon>Piloderma</taxon>
    </lineage>
</organism>
<dbReference type="InParanoid" id="A0A0C3BLG5"/>
<evidence type="ECO:0000313" key="5">
    <source>
        <dbReference type="Proteomes" id="UP000054166"/>
    </source>
</evidence>
<feature type="coiled-coil region" evidence="1">
    <location>
        <begin position="165"/>
        <end position="192"/>
    </location>
</feature>
<feature type="region of interest" description="Disordered" evidence="2">
    <location>
        <begin position="31"/>
        <end position="75"/>
    </location>
</feature>
<dbReference type="EMBL" id="KN832979">
    <property type="protein sequence ID" value="KIM87293.1"/>
    <property type="molecule type" value="Genomic_DNA"/>
</dbReference>
<feature type="chain" id="PRO_5002172742" evidence="3">
    <location>
        <begin position="19"/>
        <end position="223"/>
    </location>
</feature>
<evidence type="ECO:0000256" key="2">
    <source>
        <dbReference type="SAM" id="MobiDB-lite"/>
    </source>
</evidence>
<feature type="compositionally biased region" description="Polar residues" evidence="2">
    <location>
        <begin position="31"/>
        <end position="50"/>
    </location>
</feature>
<proteinExistence type="predicted"/>
<dbReference type="AlphaFoldDB" id="A0A0C3BLG5"/>
<evidence type="ECO:0000313" key="4">
    <source>
        <dbReference type="EMBL" id="KIM87293.1"/>
    </source>
</evidence>
<reference evidence="4 5" key="1">
    <citation type="submission" date="2014-04" db="EMBL/GenBank/DDBJ databases">
        <authorList>
            <consortium name="DOE Joint Genome Institute"/>
            <person name="Kuo A."/>
            <person name="Tarkka M."/>
            <person name="Buscot F."/>
            <person name="Kohler A."/>
            <person name="Nagy L.G."/>
            <person name="Floudas D."/>
            <person name="Copeland A."/>
            <person name="Barry K.W."/>
            <person name="Cichocki N."/>
            <person name="Veneault-Fourrey C."/>
            <person name="LaButti K."/>
            <person name="Lindquist E.A."/>
            <person name="Lipzen A."/>
            <person name="Lundell T."/>
            <person name="Morin E."/>
            <person name="Murat C."/>
            <person name="Sun H."/>
            <person name="Tunlid A."/>
            <person name="Henrissat B."/>
            <person name="Grigoriev I.V."/>
            <person name="Hibbett D.S."/>
            <person name="Martin F."/>
            <person name="Nordberg H.P."/>
            <person name="Cantor M.N."/>
            <person name="Hua S.X."/>
        </authorList>
    </citation>
    <scope>NUCLEOTIDE SEQUENCE [LARGE SCALE GENOMIC DNA]</scope>
    <source>
        <strain evidence="4 5">F 1598</strain>
    </source>
</reference>
<feature type="signal peptide" evidence="3">
    <location>
        <begin position="1"/>
        <end position="18"/>
    </location>
</feature>
<protein>
    <submittedName>
        <fullName evidence="4">Uncharacterized protein</fullName>
    </submittedName>
</protein>
<gene>
    <name evidence="4" type="ORF">PILCRDRAFT_271284</name>
</gene>
<sequence>MCQFPIIYLFVIIINTISFDIERDLIINPTSEGTSARTAPAPTGNSSATGERQGEANIPTPRPHEQTRQAGEMTSSAMNELQRALSGGYQGLTFPSRPPLSASNMGLEFFAQLHGTGGLPPMFSAYASNFGQDTNIDQGNALPSEIPPDYWGGAAGPSSSGPQTYEAFDAESMILQQEIERLEAEVARSRSRLENFYPNLPFGTSGPALAEQTYVGKGKGRAV</sequence>
<accession>A0A0C3BLG5</accession>
<keyword evidence="5" id="KW-1185">Reference proteome</keyword>
<evidence type="ECO:0000256" key="3">
    <source>
        <dbReference type="SAM" id="SignalP"/>
    </source>
</evidence>
<reference evidence="5" key="2">
    <citation type="submission" date="2015-01" db="EMBL/GenBank/DDBJ databases">
        <title>Evolutionary Origins and Diversification of the Mycorrhizal Mutualists.</title>
        <authorList>
            <consortium name="DOE Joint Genome Institute"/>
            <consortium name="Mycorrhizal Genomics Consortium"/>
            <person name="Kohler A."/>
            <person name="Kuo A."/>
            <person name="Nagy L.G."/>
            <person name="Floudas D."/>
            <person name="Copeland A."/>
            <person name="Barry K.W."/>
            <person name="Cichocki N."/>
            <person name="Veneault-Fourrey C."/>
            <person name="LaButti K."/>
            <person name="Lindquist E.A."/>
            <person name="Lipzen A."/>
            <person name="Lundell T."/>
            <person name="Morin E."/>
            <person name="Murat C."/>
            <person name="Riley R."/>
            <person name="Ohm R."/>
            <person name="Sun H."/>
            <person name="Tunlid A."/>
            <person name="Henrissat B."/>
            <person name="Grigoriev I.V."/>
            <person name="Hibbett D.S."/>
            <person name="Martin F."/>
        </authorList>
    </citation>
    <scope>NUCLEOTIDE SEQUENCE [LARGE SCALE GENOMIC DNA]</scope>
    <source>
        <strain evidence="5">F 1598</strain>
    </source>
</reference>
<evidence type="ECO:0000256" key="1">
    <source>
        <dbReference type="SAM" id="Coils"/>
    </source>
</evidence>
<dbReference type="Proteomes" id="UP000054166">
    <property type="component" value="Unassembled WGS sequence"/>
</dbReference>
<keyword evidence="1" id="KW-0175">Coiled coil</keyword>
<name>A0A0C3BLG5_PILCF</name>
<keyword evidence="3" id="KW-0732">Signal</keyword>